<organism evidence="6 7">
    <name type="scientific">Paraburkholderia caribensis</name>
    <dbReference type="NCBI Taxonomy" id="75105"/>
    <lineage>
        <taxon>Bacteria</taxon>
        <taxon>Pseudomonadati</taxon>
        <taxon>Pseudomonadota</taxon>
        <taxon>Betaproteobacteria</taxon>
        <taxon>Burkholderiales</taxon>
        <taxon>Burkholderiaceae</taxon>
        <taxon>Paraburkholderia</taxon>
    </lineage>
</organism>
<accession>A0ABV0DYE3</accession>
<dbReference type="Proteomes" id="UP001462961">
    <property type="component" value="Unassembled WGS sequence"/>
</dbReference>
<keyword evidence="2" id="KW-0479">Metal-binding</keyword>
<evidence type="ECO:0000256" key="4">
    <source>
        <dbReference type="ARBA" id="ARBA00023002"/>
    </source>
</evidence>
<dbReference type="SUPFAM" id="SSF51182">
    <property type="entry name" value="RmlC-like cupins"/>
    <property type="match status" value="1"/>
</dbReference>
<dbReference type="Gene3D" id="2.60.120.10">
    <property type="entry name" value="Jelly Rolls"/>
    <property type="match status" value="1"/>
</dbReference>
<dbReference type="InterPro" id="IPR010300">
    <property type="entry name" value="CDO_1"/>
</dbReference>
<keyword evidence="5" id="KW-0408">Iron</keyword>
<evidence type="ECO:0000256" key="1">
    <source>
        <dbReference type="ARBA" id="ARBA00006622"/>
    </source>
</evidence>
<dbReference type="EMBL" id="JAYLVJ010000023">
    <property type="protein sequence ID" value="MEO1756174.1"/>
    <property type="molecule type" value="Genomic_DNA"/>
</dbReference>
<proteinExistence type="inferred from homology"/>
<comment type="similarity">
    <text evidence="1">Belongs to the cysteine dioxygenase family.</text>
</comment>
<sequence length="216" mass="22314">MNPSAGLITRESALAETTSVTCAMPAAGAISQLCATLDAAFDACAGTDDPSRHAAFARGVRAALAEAAADASLLTDAQREGAAACYRRHLLAADPQGRYAIAALVWMPGQASPVHAHHTWCGYAVIDGVLTETLYHWNADTGCATPARDQMREPGAVSFTRSGRTGIHRLGNCSSGTAVSLHIYGVPGEQITTHVNDIVRVADSADNADSAQAVAA</sequence>
<gene>
    <name evidence="6" type="ORF">VOI32_19810</name>
</gene>
<dbReference type="Pfam" id="PF05995">
    <property type="entry name" value="CDO_I"/>
    <property type="match status" value="1"/>
</dbReference>
<keyword evidence="3 6" id="KW-0223">Dioxygenase</keyword>
<evidence type="ECO:0000256" key="5">
    <source>
        <dbReference type="ARBA" id="ARBA00023004"/>
    </source>
</evidence>
<dbReference type="InterPro" id="IPR014710">
    <property type="entry name" value="RmlC-like_jellyroll"/>
</dbReference>
<evidence type="ECO:0000313" key="6">
    <source>
        <dbReference type="EMBL" id="MEO1756174.1"/>
    </source>
</evidence>
<dbReference type="PANTHER" id="PTHR12918:SF1">
    <property type="entry name" value="CYSTEINE DIOXYGENASE TYPE 1"/>
    <property type="match status" value="1"/>
</dbReference>
<name>A0ABV0DYE3_9BURK</name>
<dbReference type="RefSeq" id="WP_107202381.1">
    <property type="nucleotide sequence ID" value="NZ_CP015958.1"/>
</dbReference>
<keyword evidence="4" id="KW-0560">Oxidoreductase</keyword>
<keyword evidence="7" id="KW-1185">Reference proteome</keyword>
<evidence type="ECO:0000256" key="3">
    <source>
        <dbReference type="ARBA" id="ARBA00022964"/>
    </source>
</evidence>
<dbReference type="GO" id="GO:0051213">
    <property type="term" value="F:dioxygenase activity"/>
    <property type="evidence" value="ECO:0007669"/>
    <property type="project" value="UniProtKB-KW"/>
</dbReference>
<dbReference type="PANTHER" id="PTHR12918">
    <property type="entry name" value="CYSTEINE DIOXYGENASE"/>
    <property type="match status" value="1"/>
</dbReference>
<evidence type="ECO:0000256" key="2">
    <source>
        <dbReference type="ARBA" id="ARBA00022723"/>
    </source>
</evidence>
<evidence type="ECO:0000313" key="7">
    <source>
        <dbReference type="Proteomes" id="UP001462961"/>
    </source>
</evidence>
<dbReference type="InterPro" id="IPR011051">
    <property type="entry name" value="RmlC_Cupin_sf"/>
</dbReference>
<reference evidence="6 7" key="1">
    <citation type="submission" date="2024-01" db="EMBL/GenBank/DDBJ databases">
        <title>The diversity of rhizobia nodulating Mimosa spp. in eleven states of Brazil covering several biomes is determined by host plant, location, and edaphic factors.</title>
        <authorList>
            <person name="Rouws L."/>
            <person name="Barauna A."/>
            <person name="Beukes C."/>
            <person name="De Faria S.M."/>
            <person name="Gross E."/>
            <person name="Dos Reis Junior F.B."/>
            <person name="Simon M."/>
            <person name="Maluk M."/>
            <person name="Odee D.W."/>
            <person name="Kenicer G."/>
            <person name="Young J.P.W."/>
            <person name="Reis V.M."/>
            <person name="Zilli J."/>
            <person name="James E.K."/>
        </authorList>
    </citation>
    <scope>NUCLEOTIDE SEQUENCE [LARGE SCALE GENOMIC DNA]</scope>
    <source>
        <strain evidence="6 7">JHI1651</strain>
    </source>
</reference>
<dbReference type="CDD" id="cd10548">
    <property type="entry name" value="cupin_CDO"/>
    <property type="match status" value="1"/>
</dbReference>
<protein>
    <submittedName>
        <fullName evidence="6">Cysteine dioxygenase family protein</fullName>
    </submittedName>
</protein>
<comment type="caution">
    <text evidence="6">The sequence shown here is derived from an EMBL/GenBank/DDBJ whole genome shotgun (WGS) entry which is preliminary data.</text>
</comment>